<accession>A0ABU9JSZ0</accession>
<dbReference type="EMBL" id="JBBYHY010000010">
    <property type="protein sequence ID" value="MEL3955337.1"/>
    <property type="molecule type" value="Genomic_DNA"/>
</dbReference>
<comment type="function">
    <text evidence="4">Lytic transglycosylase with a strong preference for naked glycan strands that lack stem peptides.</text>
</comment>
<dbReference type="InterPro" id="IPR009009">
    <property type="entry name" value="RlpA-like_DPBB"/>
</dbReference>
<keyword evidence="10" id="KW-1185">Reference proteome</keyword>
<dbReference type="RefSeq" id="WP_019186037.1">
    <property type="nucleotide sequence ID" value="NZ_JBBYHY010000010.1"/>
</dbReference>
<dbReference type="Proteomes" id="UP001455088">
    <property type="component" value="Unassembled WGS sequence"/>
</dbReference>
<keyword evidence="4" id="KW-0449">Lipoprotein</keyword>
<keyword evidence="4" id="KW-0472">Membrane</keyword>
<comment type="caution">
    <text evidence="9">The sequence shown here is derived from an EMBL/GenBank/DDBJ whole genome shotgun (WGS) entry which is preliminary data.</text>
</comment>
<keyword evidence="3 4" id="KW-0961">Cell wall biogenesis/degradation</keyword>
<evidence type="ECO:0000313" key="10">
    <source>
        <dbReference type="Proteomes" id="UP001455088"/>
    </source>
</evidence>
<evidence type="ECO:0000256" key="2">
    <source>
        <dbReference type="ARBA" id="ARBA00023239"/>
    </source>
</evidence>
<evidence type="ECO:0000259" key="8">
    <source>
        <dbReference type="PROSITE" id="PS51724"/>
    </source>
</evidence>
<keyword evidence="2 4" id="KW-0456">Lyase</keyword>
<dbReference type="InterPro" id="IPR007730">
    <property type="entry name" value="SPOR-like_dom"/>
</dbReference>
<evidence type="ECO:0000256" key="5">
    <source>
        <dbReference type="RuleBase" id="RU003495"/>
    </source>
</evidence>
<gene>
    <name evidence="4" type="primary">rlpA</name>
    <name evidence="9" type="ORF">AAE039_17410</name>
</gene>
<comment type="subcellular location">
    <subcellularLocation>
        <location evidence="4">Cell membrane</location>
        <topology evidence="4">Lipid-anchor</topology>
    </subcellularLocation>
</comment>
<dbReference type="NCBIfam" id="TIGR00413">
    <property type="entry name" value="rlpA"/>
    <property type="match status" value="1"/>
</dbReference>
<feature type="region of interest" description="Disordered" evidence="6">
    <location>
        <begin position="28"/>
        <end position="76"/>
    </location>
</feature>
<dbReference type="CDD" id="cd22268">
    <property type="entry name" value="DPBB_RlpA-like"/>
    <property type="match status" value="1"/>
</dbReference>
<evidence type="ECO:0000256" key="6">
    <source>
        <dbReference type="SAM" id="MobiDB-lite"/>
    </source>
</evidence>
<dbReference type="InterPro" id="IPR036680">
    <property type="entry name" value="SPOR-like_sf"/>
</dbReference>
<proteinExistence type="inferred from homology"/>
<dbReference type="SUPFAM" id="SSF110997">
    <property type="entry name" value="Sporulation related repeat"/>
    <property type="match status" value="1"/>
</dbReference>
<evidence type="ECO:0000256" key="1">
    <source>
        <dbReference type="ARBA" id="ARBA00022729"/>
    </source>
</evidence>
<dbReference type="SUPFAM" id="SSF50685">
    <property type="entry name" value="Barwin-like endoglucanases"/>
    <property type="match status" value="1"/>
</dbReference>
<feature type="compositionally biased region" description="Basic and acidic residues" evidence="6">
    <location>
        <begin position="63"/>
        <end position="73"/>
    </location>
</feature>
<dbReference type="Pfam" id="PF05036">
    <property type="entry name" value="SPOR"/>
    <property type="match status" value="1"/>
</dbReference>
<dbReference type="PANTHER" id="PTHR34183">
    <property type="entry name" value="ENDOLYTIC PEPTIDOGLYCAN TRANSGLYCOSYLASE RLPA"/>
    <property type="match status" value="1"/>
</dbReference>
<evidence type="ECO:0000256" key="7">
    <source>
        <dbReference type="SAM" id="SignalP"/>
    </source>
</evidence>
<keyword evidence="4" id="KW-1003">Cell membrane</keyword>
<evidence type="ECO:0000256" key="4">
    <source>
        <dbReference type="HAMAP-Rule" id="MF_02071"/>
    </source>
</evidence>
<dbReference type="HAMAP" id="MF_02071">
    <property type="entry name" value="RlpA"/>
    <property type="match status" value="1"/>
</dbReference>
<evidence type="ECO:0000256" key="3">
    <source>
        <dbReference type="ARBA" id="ARBA00023316"/>
    </source>
</evidence>
<dbReference type="PROSITE" id="PS51257">
    <property type="entry name" value="PROKAR_LIPOPROTEIN"/>
    <property type="match status" value="1"/>
</dbReference>
<dbReference type="InterPro" id="IPR034718">
    <property type="entry name" value="RlpA"/>
</dbReference>
<feature type="domain" description="SPOR" evidence="8">
    <location>
        <begin position="359"/>
        <end position="438"/>
    </location>
</feature>
<dbReference type="Gene3D" id="2.40.40.10">
    <property type="entry name" value="RlpA-like domain"/>
    <property type="match status" value="1"/>
</dbReference>
<name>A0ABU9JSZ0_9GAMM</name>
<feature type="signal peptide" evidence="7">
    <location>
        <begin position="1"/>
        <end position="20"/>
    </location>
</feature>
<sequence length="438" mass="45194">MNTIARSRWLIPGLLILALAACSSAPKKPGASSAGSSKPSAAVVQGKGGRPAHCPEGSPYKAAAEDPSTRGDYRAGGLYKPGVNDSTPTYIPNVACIPEPEVVDLPRSPIGNKSPYVVLGKQYQVMDKTRGYAEKGTASYYGAKFHGRLTSNREVYDMYAFTAAHKTLPLPSFARVTNLDNGESVIVRVNDRGPFHDGRVVDLSYAAAVRLGITQRGTGNVEVRALAPGDDNLMVDKPSRRERREVAAAAAAAASAPAAAVRSASEMDALVGKLPAATATAAAKPAGEKYRYRVADSAKPGNADNFDHWMRDNGVRVATGKPATTQAASVNSAPVAVAALPAAAPAARPAPAPGATLSQQVLGSVLLQVASFASRDNATRALGQLSSAGIAGASISDIVSGGRTLWRLRVPAPDHASASELAGRIAGLGFGAPQIVKD</sequence>
<keyword evidence="4" id="KW-0564">Palmitate</keyword>
<reference evidence="9 10" key="1">
    <citation type="submission" date="2024-04" db="EMBL/GenBank/DDBJ databases">
        <title>Bacterial endophytes with biocontrol capabilities against important plant pathogens.</title>
        <authorList>
            <person name="Alayande K.A."/>
        </authorList>
    </citation>
    <scope>NUCLEOTIDE SEQUENCE [LARGE SCALE GENOMIC DNA]</scope>
    <source>
        <strain evidence="9 10">KV22</strain>
    </source>
</reference>
<feature type="chain" id="PRO_5045296115" description="Endolytic peptidoglycan transglycosylase RlpA" evidence="7">
    <location>
        <begin position="21"/>
        <end position="438"/>
    </location>
</feature>
<protein>
    <recommendedName>
        <fullName evidence="4">Endolytic peptidoglycan transglycosylase RlpA</fullName>
        <ecNumber evidence="4">4.2.2.-</ecNumber>
    </recommendedName>
</protein>
<dbReference type="InterPro" id="IPR012997">
    <property type="entry name" value="RplA"/>
</dbReference>
<dbReference type="Pfam" id="PF03330">
    <property type="entry name" value="DPBB_1"/>
    <property type="match status" value="1"/>
</dbReference>
<keyword evidence="1 7" id="KW-0732">Signal</keyword>
<dbReference type="Gene3D" id="3.30.70.1070">
    <property type="entry name" value="Sporulation related repeat"/>
    <property type="match status" value="1"/>
</dbReference>
<evidence type="ECO:0000313" key="9">
    <source>
        <dbReference type="EMBL" id="MEL3955337.1"/>
    </source>
</evidence>
<dbReference type="PROSITE" id="PS51724">
    <property type="entry name" value="SPOR"/>
    <property type="match status" value="1"/>
</dbReference>
<dbReference type="PANTHER" id="PTHR34183:SF1">
    <property type="entry name" value="ENDOLYTIC PEPTIDOGLYCAN TRANSGLYCOSYLASE RLPA"/>
    <property type="match status" value="1"/>
</dbReference>
<dbReference type="EC" id="4.2.2.-" evidence="4"/>
<comment type="similarity">
    <text evidence="4 5">Belongs to the RlpA family.</text>
</comment>
<feature type="compositionally biased region" description="Low complexity" evidence="6">
    <location>
        <begin position="28"/>
        <end position="42"/>
    </location>
</feature>
<organism evidence="9 10">
    <name type="scientific">Stenotrophomonas bentonitica</name>
    <dbReference type="NCBI Taxonomy" id="1450134"/>
    <lineage>
        <taxon>Bacteria</taxon>
        <taxon>Pseudomonadati</taxon>
        <taxon>Pseudomonadota</taxon>
        <taxon>Gammaproteobacteria</taxon>
        <taxon>Lysobacterales</taxon>
        <taxon>Lysobacteraceae</taxon>
        <taxon>Stenotrophomonas</taxon>
    </lineage>
</organism>
<dbReference type="InterPro" id="IPR036908">
    <property type="entry name" value="RlpA-like_sf"/>
</dbReference>